<keyword evidence="3" id="KW-0808">Transferase</keyword>
<reference evidence="10 11" key="1">
    <citation type="submission" date="2022-09" db="EMBL/GenBank/DDBJ databases">
        <authorList>
            <person name="Kop L."/>
        </authorList>
    </citation>
    <scope>NUCLEOTIDE SEQUENCE [LARGE SCALE GENOMIC DNA]</scope>
    <source>
        <strain evidence="10 11">347</strain>
    </source>
</reference>
<keyword evidence="5" id="KW-0479">Metal-binding</keyword>
<dbReference type="SUPFAM" id="SSF102114">
    <property type="entry name" value="Radical SAM enzymes"/>
    <property type="match status" value="1"/>
</dbReference>
<dbReference type="Pfam" id="PF04055">
    <property type="entry name" value="Radical_SAM"/>
    <property type="match status" value="1"/>
</dbReference>
<name>A0ABM9HA60_9BACT</name>
<dbReference type="Gene3D" id="3.40.50.280">
    <property type="entry name" value="Cobalamin-binding domain"/>
    <property type="match status" value="1"/>
</dbReference>
<keyword evidence="6" id="KW-0408">Iron</keyword>
<evidence type="ECO:0000256" key="6">
    <source>
        <dbReference type="ARBA" id="ARBA00023004"/>
    </source>
</evidence>
<evidence type="ECO:0000313" key="10">
    <source>
        <dbReference type="EMBL" id="CAI2717013.1"/>
    </source>
</evidence>
<keyword evidence="7" id="KW-0411">Iron-sulfur</keyword>
<organism evidence="10 11">
    <name type="scientific">Nitrospina watsonii</name>
    <dbReference type="NCBI Taxonomy" id="1323948"/>
    <lineage>
        <taxon>Bacteria</taxon>
        <taxon>Pseudomonadati</taxon>
        <taxon>Nitrospinota/Tectimicrobiota group</taxon>
        <taxon>Nitrospinota</taxon>
        <taxon>Nitrospinia</taxon>
        <taxon>Nitrospinales</taxon>
        <taxon>Nitrospinaceae</taxon>
        <taxon>Nitrospina</taxon>
    </lineage>
</organism>
<dbReference type="PANTHER" id="PTHR43409:SF7">
    <property type="entry name" value="BLL1977 PROTEIN"/>
    <property type="match status" value="1"/>
</dbReference>
<dbReference type="InterPro" id="IPR034466">
    <property type="entry name" value="Methyltransferase_Class_B"/>
</dbReference>
<gene>
    <name evidence="10" type="ORF">NSPWAT_0154</name>
</gene>
<proteinExistence type="predicted"/>
<evidence type="ECO:0000256" key="5">
    <source>
        <dbReference type="ARBA" id="ARBA00022723"/>
    </source>
</evidence>
<feature type="domain" description="Radical SAM core" evidence="9">
    <location>
        <begin position="187"/>
        <end position="411"/>
    </location>
</feature>
<dbReference type="Gene3D" id="3.80.30.20">
    <property type="entry name" value="tm_1862 like domain"/>
    <property type="match status" value="1"/>
</dbReference>
<evidence type="ECO:0000259" key="9">
    <source>
        <dbReference type="PROSITE" id="PS51918"/>
    </source>
</evidence>
<protein>
    <submittedName>
        <fullName evidence="10">B12-binding domain-containing protein</fullName>
    </submittedName>
</protein>
<accession>A0ABM9HA60</accession>
<dbReference type="SMART" id="SM00729">
    <property type="entry name" value="Elp3"/>
    <property type="match status" value="1"/>
</dbReference>
<evidence type="ECO:0000313" key="11">
    <source>
        <dbReference type="Proteomes" id="UP001157733"/>
    </source>
</evidence>
<dbReference type="InterPro" id="IPR006638">
    <property type="entry name" value="Elp3/MiaA/NifB-like_rSAM"/>
</dbReference>
<dbReference type="InterPro" id="IPR058240">
    <property type="entry name" value="rSAM_sf"/>
</dbReference>
<dbReference type="SFLD" id="SFLDG01123">
    <property type="entry name" value="methyltransferase_(Class_B)"/>
    <property type="match status" value="1"/>
</dbReference>
<dbReference type="InterPro" id="IPR007197">
    <property type="entry name" value="rSAM"/>
</dbReference>
<dbReference type="InterPro" id="IPR006158">
    <property type="entry name" value="Cobalamin-bd"/>
</dbReference>
<dbReference type="CDD" id="cd01335">
    <property type="entry name" value="Radical_SAM"/>
    <property type="match status" value="1"/>
</dbReference>
<dbReference type="SUPFAM" id="SSF52242">
    <property type="entry name" value="Cobalamin (vitamin B12)-binding domain"/>
    <property type="match status" value="1"/>
</dbReference>
<keyword evidence="4" id="KW-0949">S-adenosyl-L-methionine</keyword>
<dbReference type="Proteomes" id="UP001157733">
    <property type="component" value="Chromosome"/>
</dbReference>
<evidence type="ECO:0000256" key="1">
    <source>
        <dbReference type="ARBA" id="ARBA00001966"/>
    </source>
</evidence>
<evidence type="ECO:0000256" key="2">
    <source>
        <dbReference type="ARBA" id="ARBA00022603"/>
    </source>
</evidence>
<evidence type="ECO:0000256" key="4">
    <source>
        <dbReference type="ARBA" id="ARBA00022691"/>
    </source>
</evidence>
<evidence type="ECO:0000256" key="3">
    <source>
        <dbReference type="ARBA" id="ARBA00022679"/>
    </source>
</evidence>
<evidence type="ECO:0000256" key="7">
    <source>
        <dbReference type="ARBA" id="ARBA00023014"/>
    </source>
</evidence>
<dbReference type="SFLD" id="SFLDS00029">
    <property type="entry name" value="Radical_SAM"/>
    <property type="match status" value="1"/>
</dbReference>
<sequence length="534" mass="61179">MADILLVFPTSGNDIRGVTITAPLSLLAIAGPLLEDYSVQIIDQRATDDFWGDLESALKTHPRVVGITSLTGTQIYHGIEISKFVKARLSVPVVWGGLHATLYPAQTVAKPYIDYVIRGEGEVAFKMLVDEITSPSPDLEKVPALTFKKDGRIYSTPAGTPLELDSLPQMPWHLVDVEEYTTPSSYLYPGVSRLLSFIASRGCPFPCTYCSQPILTSKYRMMSPKRVLDDLHWTVDQFNLDHILLFDDEFLVNAKWATDIAEGINGKFTWGVQGRVNDLLRVDLKKMERCGMIYAMPGIESGAPRILERIRKNQTVDEVKEVSRRLNETKIHCQVNFMVGFPDETLDELGETIDLALHIMNTNTMAVINSFSPVTPLPGTEMLHQVIRDYDFKEPETLEGWINITRGKQERPWLDAKRVRVIRFLYFTSLFVQTAERYGQKLPIPKFVFRLYSKFIQFRWKRRLYWMDWEIPLMRLLWKWFVNPTDFIDIAKYSDGIGAKESSIEMIPLKESEVELGEFQIPIKESRFKAKTFA</sequence>
<dbReference type="Pfam" id="PF02310">
    <property type="entry name" value="B12-binding"/>
    <property type="match status" value="1"/>
</dbReference>
<dbReference type="CDD" id="cd02068">
    <property type="entry name" value="radical_SAM_B12_BD"/>
    <property type="match status" value="1"/>
</dbReference>
<feature type="domain" description="B12-binding" evidence="8">
    <location>
        <begin position="3"/>
        <end position="139"/>
    </location>
</feature>
<evidence type="ECO:0000259" key="8">
    <source>
        <dbReference type="PROSITE" id="PS51332"/>
    </source>
</evidence>
<dbReference type="EMBL" id="OX336137">
    <property type="protein sequence ID" value="CAI2717013.1"/>
    <property type="molecule type" value="Genomic_DNA"/>
</dbReference>
<dbReference type="SFLD" id="SFLDG01082">
    <property type="entry name" value="B12-binding_domain_containing"/>
    <property type="match status" value="1"/>
</dbReference>
<keyword evidence="2" id="KW-0489">Methyltransferase</keyword>
<dbReference type="InterPro" id="IPR036724">
    <property type="entry name" value="Cobalamin-bd_sf"/>
</dbReference>
<dbReference type="PROSITE" id="PS51332">
    <property type="entry name" value="B12_BINDING"/>
    <property type="match status" value="1"/>
</dbReference>
<dbReference type="PANTHER" id="PTHR43409">
    <property type="entry name" value="ANAEROBIC MAGNESIUM-PROTOPORPHYRIN IX MONOMETHYL ESTER CYCLASE-RELATED"/>
    <property type="match status" value="1"/>
</dbReference>
<dbReference type="InterPro" id="IPR023404">
    <property type="entry name" value="rSAM_horseshoe"/>
</dbReference>
<dbReference type="RefSeq" id="WP_282009988.1">
    <property type="nucleotide sequence ID" value="NZ_OX336137.1"/>
</dbReference>
<comment type="cofactor">
    <cofactor evidence="1">
        <name>[4Fe-4S] cluster</name>
        <dbReference type="ChEBI" id="CHEBI:49883"/>
    </cofactor>
</comment>
<keyword evidence="11" id="KW-1185">Reference proteome</keyword>
<dbReference type="PROSITE" id="PS51918">
    <property type="entry name" value="RADICAL_SAM"/>
    <property type="match status" value="1"/>
</dbReference>
<dbReference type="InterPro" id="IPR051198">
    <property type="entry name" value="BchE-like"/>
</dbReference>